<accession>A0AAV4X9J4</accession>
<keyword evidence="2" id="KW-1185">Reference proteome</keyword>
<protein>
    <submittedName>
        <fullName evidence="1">Uncharacterized protein</fullName>
    </submittedName>
</protein>
<reference evidence="1 2" key="1">
    <citation type="submission" date="2021-06" db="EMBL/GenBank/DDBJ databases">
        <title>Caerostris darwini draft genome.</title>
        <authorList>
            <person name="Kono N."/>
            <person name="Arakawa K."/>
        </authorList>
    </citation>
    <scope>NUCLEOTIDE SEQUENCE [LARGE SCALE GENOMIC DNA]</scope>
</reference>
<dbReference type="EMBL" id="BPLQ01015713">
    <property type="protein sequence ID" value="GIY90483.1"/>
    <property type="molecule type" value="Genomic_DNA"/>
</dbReference>
<proteinExistence type="predicted"/>
<gene>
    <name evidence="1" type="ORF">CDAR_195031</name>
</gene>
<comment type="caution">
    <text evidence="1">The sequence shown here is derived from an EMBL/GenBank/DDBJ whole genome shotgun (WGS) entry which is preliminary data.</text>
</comment>
<dbReference type="AlphaFoldDB" id="A0AAV4X9J4"/>
<name>A0AAV4X9J4_9ARAC</name>
<evidence type="ECO:0000313" key="1">
    <source>
        <dbReference type="EMBL" id="GIY90483.1"/>
    </source>
</evidence>
<sequence length="122" mass="13581">MISELTNLNLQPPFSPQKKNILVSPVSVSTHKNSIKHPEINNKHFQILKIQSPTKEPFCPKILSPAGKWREEGRPSKSRFNQNLLLLSQQSDGAATKAITLTPLTASGDFHAIKLEAHDLHL</sequence>
<organism evidence="1 2">
    <name type="scientific">Caerostris darwini</name>
    <dbReference type="NCBI Taxonomy" id="1538125"/>
    <lineage>
        <taxon>Eukaryota</taxon>
        <taxon>Metazoa</taxon>
        <taxon>Ecdysozoa</taxon>
        <taxon>Arthropoda</taxon>
        <taxon>Chelicerata</taxon>
        <taxon>Arachnida</taxon>
        <taxon>Araneae</taxon>
        <taxon>Araneomorphae</taxon>
        <taxon>Entelegynae</taxon>
        <taxon>Araneoidea</taxon>
        <taxon>Araneidae</taxon>
        <taxon>Caerostris</taxon>
    </lineage>
</organism>
<evidence type="ECO:0000313" key="2">
    <source>
        <dbReference type="Proteomes" id="UP001054837"/>
    </source>
</evidence>
<dbReference type="Proteomes" id="UP001054837">
    <property type="component" value="Unassembled WGS sequence"/>
</dbReference>